<dbReference type="AlphaFoldDB" id="A0A915A5E1"/>
<reference evidence="2" key="1">
    <citation type="submission" date="2022-11" db="UniProtKB">
        <authorList>
            <consortium name="WormBaseParasite"/>
        </authorList>
    </citation>
    <scope>IDENTIFICATION</scope>
</reference>
<organism evidence="1 2">
    <name type="scientific">Parascaris univalens</name>
    <name type="common">Nematode worm</name>
    <dbReference type="NCBI Taxonomy" id="6257"/>
    <lineage>
        <taxon>Eukaryota</taxon>
        <taxon>Metazoa</taxon>
        <taxon>Ecdysozoa</taxon>
        <taxon>Nematoda</taxon>
        <taxon>Chromadorea</taxon>
        <taxon>Rhabditida</taxon>
        <taxon>Spirurina</taxon>
        <taxon>Ascaridomorpha</taxon>
        <taxon>Ascaridoidea</taxon>
        <taxon>Ascarididae</taxon>
        <taxon>Parascaris</taxon>
    </lineage>
</organism>
<sequence length="108" mass="12524">MQLSLNNSATFFSTFANCPLVYHPLVVVRSSLRFVHEDERLTLWWAIFGTSAGLTRLNNAKNSGNRWCEIETLLVQLFSEAPISLYHYFIYTLHIFNRYLLIKAHQSG</sequence>
<dbReference type="WBParaSite" id="PgE120_g003_t02">
    <property type="protein sequence ID" value="PgE120_g003_t02"/>
    <property type="gene ID" value="PgE120_g003"/>
</dbReference>
<proteinExistence type="predicted"/>
<evidence type="ECO:0000313" key="2">
    <source>
        <dbReference type="WBParaSite" id="PgE120_g003_t02"/>
    </source>
</evidence>
<dbReference type="Proteomes" id="UP000887569">
    <property type="component" value="Unplaced"/>
</dbReference>
<name>A0A915A5E1_PARUN</name>
<accession>A0A915A5E1</accession>
<keyword evidence="1" id="KW-1185">Reference proteome</keyword>
<protein>
    <submittedName>
        <fullName evidence="2">Uncharacterized protein</fullName>
    </submittedName>
</protein>
<evidence type="ECO:0000313" key="1">
    <source>
        <dbReference type="Proteomes" id="UP000887569"/>
    </source>
</evidence>